<evidence type="ECO:0000313" key="2">
    <source>
        <dbReference type="Proteomes" id="UP000605986"/>
    </source>
</evidence>
<proteinExistence type="predicted"/>
<accession>A0A8H4JS55</accession>
<name>A0A8H4JS55_9HYPO</name>
<evidence type="ECO:0008006" key="3">
    <source>
        <dbReference type="Google" id="ProtNLM"/>
    </source>
</evidence>
<comment type="caution">
    <text evidence="1">The sequence shown here is derived from an EMBL/GenBank/DDBJ whole genome shotgun (WGS) entry which is preliminary data.</text>
</comment>
<sequence length="326" mass="37549">MSARHLCRVEKFKTARGIVYRGQPLPDLSPHSAVEYMLKCIPVLKDFHTTQDGETRELIVTTAVILRHFEELDDEEDEETTTDPRSHEVVNFLAILNAVLRSLTADDLINRRELLIASYWVALRQEVYYALRKGYPAQMVEPPAEWSDISPANRLVFHTSQVTKWLFDNKSEAGWQKLKEQEEYLVQYVTGRFEPILYRPPDRNSGEVFPTVWYASPIALTGAQHMMIAKMILIAESPLLSRADDVRAAYRKAEGEVRNLVLQVCGTAVQHPETQPGLVNAILSIQMYGSYFTDPWEQEALKRTVEMFKDCQAWPLPKALRTRYYK</sequence>
<keyword evidence="2" id="KW-1185">Reference proteome</keyword>
<organism evidence="1 2">
    <name type="scientific">Fusarium austroafricanum</name>
    <dbReference type="NCBI Taxonomy" id="2364996"/>
    <lineage>
        <taxon>Eukaryota</taxon>
        <taxon>Fungi</taxon>
        <taxon>Dikarya</taxon>
        <taxon>Ascomycota</taxon>
        <taxon>Pezizomycotina</taxon>
        <taxon>Sordariomycetes</taxon>
        <taxon>Hypocreomycetidae</taxon>
        <taxon>Hypocreales</taxon>
        <taxon>Nectriaceae</taxon>
        <taxon>Fusarium</taxon>
        <taxon>Fusarium concolor species complex</taxon>
    </lineage>
</organism>
<dbReference type="EMBL" id="JAADJG010000794">
    <property type="protein sequence ID" value="KAF4436572.1"/>
    <property type="molecule type" value="Genomic_DNA"/>
</dbReference>
<protein>
    <recommendedName>
        <fullName evidence="3">ARCA protein</fullName>
    </recommendedName>
</protein>
<evidence type="ECO:0000313" key="1">
    <source>
        <dbReference type="EMBL" id="KAF4436572.1"/>
    </source>
</evidence>
<reference evidence="1" key="1">
    <citation type="submission" date="2020-01" db="EMBL/GenBank/DDBJ databases">
        <title>Identification and distribution of gene clusters putatively required for synthesis of sphingolipid metabolism inhibitors in phylogenetically diverse species of the filamentous fungus Fusarium.</title>
        <authorList>
            <person name="Kim H.-S."/>
            <person name="Busman M."/>
            <person name="Brown D.W."/>
            <person name="Divon H."/>
            <person name="Uhlig S."/>
            <person name="Proctor R.H."/>
        </authorList>
    </citation>
    <scope>NUCLEOTIDE SEQUENCE</scope>
    <source>
        <strain evidence="1">NRRL 53441</strain>
    </source>
</reference>
<dbReference type="Proteomes" id="UP000605986">
    <property type="component" value="Unassembled WGS sequence"/>
</dbReference>
<dbReference type="AlphaFoldDB" id="A0A8H4JS55"/>
<gene>
    <name evidence="1" type="ORF">F53441_13210</name>
</gene>
<dbReference type="OrthoDB" id="4525710at2759"/>